<accession>Q095I6</accession>
<name>Q095I6_STIAD</name>
<dbReference type="Proteomes" id="UP000032702">
    <property type="component" value="Unassembled WGS sequence"/>
</dbReference>
<protein>
    <submittedName>
        <fullName evidence="2">Uncharacterized protein</fullName>
    </submittedName>
</protein>
<evidence type="ECO:0000256" key="1">
    <source>
        <dbReference type="SAM" id="MobiDB-lite"/>
    </source>
</evidence>
<feature type="compositionally biased region" description="Low complexity" evidence="1">
    <location>
        <begin position="1"/>
        <end position="15"/>
    </location>
</feature>
<organism evidence="2 3">
    <name type="scientific">Stigmatella aurantiaca (strain DW4/3-1)</name>
    <dbReference type="NCBI Taxonomy" id="378806"/>
    <lineage>
        <taxon>Bacteria</taxon>
        <taxon>Pseudomonadati</taxon>
        <taxon>Myxococcota</taxon>
        <taxon>Myxococcia</taxon>
        <taxon>Myxococcales</taxon>
        <taxon>Cystobacterineae</taxon>
        <taxon>Archangiaceae</taxon>
        <taxon>Stigmatella</taxon>
    </lineage>
</organism>
<comment type="caution">
    <text evidence="2">The sequence shown here is derived from an EMBL/GenBank/DDBJ whole genome shotgun (WGS) entry which is preliminary data.</text>
</comment>
<evidence type="ECO:0000313" key="2">
    <source>
        <dbReference type="EMBL" id="EAU67380.1"/>
    </source>
</evidence>
<feature type="region of interest" description="Disordered" evidence="1">
    <location>
        <begin position="1"/>
        <end position="80"/>
    </location>
</feature>
<evidence type="ECO:0000313" key="3">
    <source>
        <dbReference type="Proteomes" id="UP000032702"/>
    </source>
</evidence>
<feature type="compositionally biased region" description="Basic and acidic residues" evidence="1">
    <location>
        <begin position="41"/>
        <end position="66"/>
    </location>
</feature>
<gene>
    <name evidence="2" type="ORF">STIAU_7907</name>
</gene>
<proteinExistence type="predicted"/>
<dbReference type="EMBL" id="AAMD01000034">
    <property type="protein sequence ID" value="EAU67380.1"/>
    <property type="molecule type" value="Genomic_DNA"/>
</dbReference>
<reference evidence="2 3" key="1">
    <citation type="submission" date="2006-04" db="EMBL/GenBank/DDBJ databases">
        <authorList>
            <person name="Nierman W.C."/>
        </authorList>
    </citation>
    <scope>NUCLEOTIDE SEQUENCE [LARGE SCALE GENOMIC DNA]</scope>
    <source>
        <strain evidence="2 3">DW4/3-1</strain>
    </source>
</reference>
<dbReference type="AlphaFoldDB" id="Q095I6"/>
<sequence length="506" mass="51794">MTESCSGPSCQGPGSKRVCRSSPCPHHAGSRGRSEAGGIPDGERTSELEHPRAPARRWENGGDAVRDSAGAEGRGPSALAAGPVTALARKARAGGPAVMRSAGQGEAVGAEDLVDRLEVGGAAGGAVAGATGGHALGLGARNPRAARVTGLRADVGAGQAGDRALRVVDGGVLGLDGAAVHARRGAGAADRRTHPSLRGTGDARADARHLVGRGPVRRGPHPGVVIAREGRTREGARAAAGARGGGPGAAAVARGHEAAGHGEADGAAAGAANVVGSSTDNLSQRTRRLGRLHDADRALLVAGEGGKAVRLPLRHARLGLDHDGVGALIDVPSVDGLVRVPRVAVQGGLELLELRQGPGDHLGLGAGAAHQGRVGLVGDTDDELQAVLAQPRTAEAVAQLTLQRLLDAGRRRLERQPTLHLRLAEPEVLLHLGDHVRVDGDFRRCCKALSRCQSCDQSRNRRQCVELASHGCTTSGDEAGWVVNKPGVFRARSQNGFLALKLQYRQ</sequence>